<reference evidence="1 2" key="1">
    <citation type="submission" date="2018-08" db="EMBL/GenBank/DDBJ databases">
        <title>A genome reference for cultivated species of the human gut microbiota.</title>
        <authorList>
            <person name="Zou Y."/>
            <person name="Xue W."/>
            <person name="Luo G."/>
        </authorList>
    </citation>
    <scope>NUCLEOTIDE SEQUENCE [LARGE SCALE GENOMIC DNA]</scope>
    <source>
        <strain evidence="1 2">OM08-12AT</strain>
    </source>
</reference>
<dbReference type="EMBL" id="QSTI01000013">
    <property type="protein sequence ID" value="RGM48712.1"/>
    <property type="molecule type" value="Genomic_DNA"/>
</dbReference>
<name>A0A3E4X2J1_9FIRM</name>
<proteinExistence type="predicted"/>
<evidence type="ECO:0000313" key="2">
    <source>
        <dbReference type="Proteomes" id="UP000260717"/>
    </source>
</evidence>
<comment type="caution">
    <text evidence="1">The sequence shown here is derived from an EMBL/GenBank/DDBJ whole genome shotgun (WGS) entry which is preliminary data.</text>
</comment>
<accession>A0A3E4X2J1</accession>
<evidence type="ECO:0000313" key="1">
    <source>
        <dbReference type="EMBL" id="RGM48712.1"/>
    </source>
</evidence>
<dbReference type="Proteomes" id="UP000260717">
    <property type="component" value="Unassembled WGS sequence"/>
</dbReference>
<organism evidence="1 2">
    <name type="scientific">Agathobacter rectalis</name>
    <dbReference type="NCBI Taxonomy" id="39491"/>
    <lineage>
        <taxon>Bacteria</taxon>
        <taxon>Bacillati</taxon>
        <taxon>Bacillota</taxon>
        <taxon>Clostridia</taxon>
        <taxon>Lachnospirales</taxon>
        <taxon>Lachnospiraceae</taxon>
        <taxon>Agathobacter</taxon>
    </lineage>
</organism>
<gene>
    <name evidence="1" type="ORF">DXC13_09210</name>
</gene>
<dbReference type="RefSeq" id="WP_117715085.1">
    <property type="nucleotide sequence ID" value="NZ_QSTI01000013.1"/>
</dbReference>
<dbReference type="AlphaFoldDB" id="A0A3E4X2J1"/>
<sequence length="355" mass="40939">MKDKSNFEKFTGIYCSGLFIPNSSMLTSLCILFDQVYLVDNLEYVLSFAKKYRITLHDKKLKDKCDHMVLKPITDSDELCMKDDPLEGLGEKQKETIRVYLMQAQHFFIRNHELLGDVIKSDMLPDNEPFEVELIKKGNVGELNTYAVREKELQVSLDGLQQMNNLIDQGAFPIVGKYHIDLNENHKEVFCSKSLASLLAMKSVELVIPAMKEVEPEIILEARDRLKDQLPLFWASMLKLSTKLKSEINQDMKPNDIFFETQEIVDTTVLPALVELKNKIYKDKKSWFYKILNPAFDSVKMFMGNPKLTTENLVITGLTTGMNITSNFIEQEYEIQKIKKEAGLTFLLRLDELIK</sequence>
<protein>
    <submittedName>
        <fullName evidence="1">Uncharacterized protein</fullName>
    </submittedName>
</protein>